<proteinExistence type="predicted"/>
<evidence type="ECO:0000313" key="3">
    <source>
        <dbReference type="Proteomes" id="UP000295645"/>
    </source>
</evidence>
<dbReference type="Pfam" id="PF13466">
    <property type="entry name" value="STAS_2"/>
    <property type="match status" value="1"/>
</dbReference>
<name>A0A4R3YIU5_9GAMM</name>
<accession>A0A4R3YIU5</accession>
<dbReference type="PANTHER" id="PTHR35849">
    <property type="entry name" value="BLR2341 PROTEIN"/>
    <property type="match status" value="1"/>
</dbReference>
<gene>
    <name evidence="2" type="ORF">EC912_108130</name>
</gene>
<dbReference type="SUPFAM" id="SSF52091">
    <property type="entry name" value="SpoIIaa-like"/>
    <property type="match status" value="1"/>
</dbReference>
<dbReference type="EMBL" id="SMCS01000008">
    <property type="protein sequence ID" value="TCV92136.1"/>
    <property type="molecule type" value="Genomic_DNA"/>
</dbReference>
<feature type="domain" description="STAS" evidence="1">
    <location>
        <begin position="16"/>
        <end position="98"/>
    </location>
</feature>
<sequence length="98" mass="9611">MSASAFSLETSAPDTLAVTGALSFTTAAAVLEATTAELTRGGQTTLDLAGVTHADSAGLACLLAVLASARSQGRTLTVSNVPAGLHALAQVSGVDQLV</sequence>
<dbReference type="CDD" id="cd07043">
    <property type="entry name" value="STAS_anti-anti-sigma_factors"/>
    <property type="match status" value="1"/>
</dbReference>
<organism evidence="2 3">
    <name type="scientific">Luteibacter rhizovicinus</name>
    <dbReference type="NCBI Taxonomy" id="242606"/>
    <lineage>
        <taxon>Bacteria</taxon>
        <taxon>Pseudomonadati</taxon>
        <taxon>Pseudomonadota</taxon>
        <taxon>Gammaproteobacteria</taxon>
        <taxon>Lysobacterales</taxon>
        <taxon>Rhodanobacteraceae</taxon>
        <taxon>Luteibacter</taxon>
    </lineage>
</organism>
<protein>
    <submittedName>
        <fullName evidence="2">Phospholipid transport system transporter-binding protein</fullName>
    </submittedName>
</protein>
<dbReference type="Proteomes" id="UP000295645">
    <property type="component" value="Unassembled WGS sequence"/>
</dbReference>
<dbReference type="PROSITE" id="PS50801">
    <property type="entry name" value="STAS"/>
    <property type="match status" value="1"/>
</dbReference>
<dbReference type="OrthoDB" id="5955564at2"/>
<reference evidence="2 3" key="1">
    <citation type="submission" date="2019-03" db="EMBL/GenBank/DDBJ databases">
        <title>Above-ground endophytic microbial communities from plants in different locations in the United States.</title>
        <authorList>
            <person name="Frank C."/>
        </authorList>
    </citation>
    <scope>NUCLEOTIDE SEQUENCE [LARGE SCALE GENOMIC DNA]</scope>
    <source>
        <strain evidence="2 3">LP_13_YM</strain>
    </source>
</reference>
<dbReference type="AlphaFoldDB" id="A0A4R3YIU5"/>
<comment type="caution">
    <text evidence="2">The sequence shown here is derived from an EMBL/GenBank/DDBJ whole genome shotgun (WGS) entry which is preliminary data.</text>
</comment>
<dbReference type="PANTHER" id="PTHR35849:SF1">
    <property type="entry name" value="INTERMEMBRANE PHOSPHOLIPID TRANSPORT SYSTEM BINDING PROTEIN MLAB"/>
    <property type="match status" value="1"/>
</dbReference>
<dbReference type="InterPro" id="IPR002645">
    <property type="entry name" value="STAS_dom"/>
</dbReference>
<dbReference type="InterPro" id="IPR036513">
    <property type="entry name" value="STAS_dom_sf"/>
</dbReference>
<dbReference type="InterPro" id="IPR052746">
    <property type="entry name" value="MlaB_ABC_Transporter"/>
</dbReference>
<dbReference type="Gene3D" id="3.30.750.24">
    <property type="entry name" value="STAS domain"/>
    <property type="match status" value="1"/>
</dbReference>
<keyword evidence="3" id="KW-1185">Reference proteome</keyword>
<evidence type="ECO:0000259" key="1">
    <source>
        <dbReference type="PROSITE" id="PS50801"/>
    </source>
</evidence>
<dbReference type="RefSeq" id="WP_132146424.1">
    <property type="nucleotide sequence ID" value="NZ_SMCS01000008.1"/>
</dbReference>
<dbReference type="InterPro" id="IPR058548">
    <property type="entry name" value="MlaB-like_STAS"/>
</dbReference>
<evidence type="ECO:0000313" key="2">
    <source>
        <dbReference type="EMBL" id="TCV92136.1"/>
    </source>
</evidence>